<feature type="region of interest" description="Disordered" evidence="1">
    <location>
        <begin position="90"/>
        <end position="122"/>
    </location>
</feature>
<reference evidence="3" key="1">
    <citation type="submission" date="2020-02" db="EMBL/GenBank/DDBJ databases">
        <authorList>
            <person name="Meier V. D."/>
        </authorList>
    </citation>
    <scope>NUCLEOTIDE SEQUENCE</scope>
    <source>
        <strain evidence="3">AVDCRST_MAG59</strain>
    </source>
</reference>
<feature type="domain" description="Insertion element IS402-like" evidence="2">
    <location>
        <begin position="10"/>
        <end position="83"/>
    </location>
</feature>
<name>A0A6J4V6W5_9BACT</name>
<protein>
    <submittedName>
        <fullName evidence="3">Transposase</fullName>
    </submittedName>
</protein>
<dbReference type="EMBL" id="CADCWF010000215">
    <property type="protein sequence ID" value="CAA9567096.1"/>
    <property type="molecule type" value="Genomic_DNA"/>
</dbReference>
<gene>
    <name evidence="3" type="ORF">AVDCRST_MAG59-3129</name>
</gene>
<dbReference type="AlphaFoldDB" id="A0A6J4V6W5"/>
<dbReference type="Pfam" id="PF13340">
    <property type="entry name" value="DUF4096"/>
    <property type="match status" value="1"/>
</dbReference>
<evidence type="ECO:0000256" key="1">
    <source>
        <dbReference type="SAM" id="MobiDB-lite"/>
    </source>
</evidence>
<organism evidence="3">
    <name type="scientific">uncultured Thermomicrobiales bacterium</name>
    <dbReference type="NCBI Taxonomy" id="1645740"/>
    <lineage>
        <taxon>Bacteria</taxon>
        <taxon>Pseudomonadati</taxon>
        <taxon>Thermomicrobiota</taxon>
        <taxon>Thermomicrobia</taxon>
        <taxon>Thermomicrobiales</taxon>
        <taxon>environmental samples</taxon>
    </lineage>
</organism>
<dbReference type="PANTHER" id="PTHR30007">
    <property type="entry name" value="PHP DOMAIN PROTEIN"/>
    <property type="match status" value="1"/>
</dbReference>
<dbReference type="PANTHER" id="PTHR30007:SF0">
    <property type="entry name" value="TRANSPOSASE"/>
    <property type="match status" value="1"/>
</dbReference>
<evidence type="ECO:0000313" key="3">
    <source>
        <dbReference type="EMBL" id="CAA9567096.1"/>
    </source>
</evidence>
<sequence length="140" mass="15584">MDRKPYPSDLTDEQWALLEPLLPPAKPGGRPRSVDLREVANAMLYLLRTGCPWRSLPHDLPPWGTVWASFRRWRDDGTLDLLHDALRDRTRTEAGRDPNPSAAVLDSQSVKTAEKGGRAATTLARRFRGASATLSSIPLD</sequence>
<dbReference type="NCBIfam" id="NF033580">
    <property type="entry name" value="transpos_IS5_3"/>
    <property type="match status" value="1"/>
</dbReference>
<accession>A0A6J4V6W5</accession>
<dbReference type="InterPro" id="IPR025161">
    <property type="entry name" value="IS402-like_dom"/>
</dbReference>
<proteinExistence type="predicted"/>
<evidence type="ECO:0000259" key="2">
    <source>
        <dbReference type="Pfam" id="PF13340"/>
    </source>
</evidence>